<dbReference type="InterPro" id="IPR036388">
    <property type="entry name" value="WH-like_DNA-bd_sf"/>
</dbReference>
<dbReference type="Pfam" id="PF00628">
    <property type="entry name" value="PHD"/>
    <property type="match status" value="1"/>
</dbReference>
<dbReference type="InterPro" id="IPR013083">
    <property type="entry name" value="Znf_RING/FYVE/PHD"/>
</dbReference>
<keyword evidence="14" id="KW-1185">Reference proteome</keyword>
<comment type="subcellular location">
    <subcellularLocation>
        <location evidence="1">Nucleus</location>
    </subcellularLocation>
</comment>
<protein>
    <recommendedName>
        <fullName evidence="2">Histone H1</fullName>
    </recommendedName>
</protein>
<keyword evidence="3" id="KW-0597">Phosphoprotein</keyword>
<dbReference type="InterPro" id="IPR005818">
    <property type="entry name" value="Histone_H1/H5_H15"/>
</dbReference>
<dbReference type="Gene3D" id="3.30.40.10">
    <property type="entry name" value="Zinc/RING finger domain, C3HC4 (zinc finger)"/>
    <property type="match status" value="1"/>
</dbReference>
<dbReference type="SUPFAM" id="SSF46785">
    <property type="entry name" value="Winged helix' DNA-binding domain"/>
    <property type="match status" value="1"/>
</dbReference>
<evidence type="ECO:0000256" key="5">
    <source>
        <dbReference type="ARBA" id="ARBA00022771"/>
    </source>
</evidence>
<comment type="caution">
    <text evidence="13">The sequence shown here is derived from an EMBL/GenBank/DDBJ whole genome shotgun (WGS) entry which is preliminary data.</text>
</comment>
<dbReference type="InterPro" id="IPR019786">
    <property type="entry name" value="Zinc_finger_PHD-type_CS"/>
</dbReference>
<dbReference type="Gene3D" id="1.10.10.10">
    <property type="entry name" value="Winged helix-like DNA-binding domain superfamily/Winged helix DNA-binding domain"/>
    <property type="match status" value="1"/>
</dbReference>
<feature type="compositionally biased region" description="Pro residues" evidence="10">
    <location>
        <begin position="1"/>
        <end position="18"/>
    </location>
</feature>
<evidence type="ECO:0000256" key="8">
    <source>
        <dbReference type="ARBA" id="ARBA00023242"/>
    </source>
</evidence>
<dbReference type="PROSITE" id="PS51504">
    <property type="entry name" value="H15"/>
    <property type="match status" value="1"/>
</dbReference>
<dbReference type="InterPro" id="IPR019787">
    <property type="entry name" value="Znf_PHD-finger"/>
</dbReference>
<dbReference type="EMBL" id="JBBBZM010000009">
    <property type="protein sequence ID" value="KAL0639745.1"/>
    <property type="molecule type" value="Genomic_DNA"/>
</dbReference>
<evidence type="ECO:0000256" key="9">
    <source>
        <dbReference type="PROSITE-ProRule" id="PRU00146"/>
    </source>
</evidence>
<dbReference type="SMART" id="SM00249">
    <property type="entry name" value="PHD"/>
    <property type="match status" value="1"/>
</dbReference>
<evidence type="ECO:0000256" key="1">
    <source>
        <dbReference type="ARBA" id="ARBA00004123"/>
    </source>
</evidence>
<keyword evidence="4" id="KW-0479">Metal-binding</keyword>
<evidence type="ECO:0000259" key="11">
    <source>
        <dbReference type="PROSITE" id="PS50016"/>
    </source>
</evidence>
<reference evidence="13 14" key="1">
    <citation type="submission" date="2024-02" db="EMBL/GenBank/DDBJ databases">
        <title>Discinaceae phylogenomics.</title>
        <authorList>
            <person name="Dirks A.C."/>
            <person name="James T.Y."/>
        </authorList>
    </citation>
    <scope>NUCLEOTIDE SEQUENCE [LARGE SCALE GENOMIC DNA]</scope>
    <source>
        <strain evidence="13 14">ACD0624</strain>
    </source>
</reference>
<feature type="compositionally biased region" description="Basic residues" evidence="10">
    <location>
        <begin position="94"/>
        <end position="110"/>
    </location>
</feature>
<proteinExistence type="predicted"/>
<evidence type="ECO:0000256" key="3">
    <source>
        <dbReference type="ARBA" id="ARBA00022553"/>
    </source>
</evidence>
<organism evidence="13 14">
    <name type="scientific">Discina gigas</name>
    <dbReference type="NCBI Taxonomy" id="1032678"/>
    <lineage>
        <taxon>Eukaryota</taxon>
        <taxon>Fungi</taxon>
        <taxon>Dikarya</taxon>
        <taxon>Ascomycota</taxon>
        <taxon>Pezizomycotina</taxon>
        <taxon>Pezizomycetes</taxon>
        <taxon>Pezizales</taxon>
        <taxon>Discinaceae</taxon>
        <taxon>Discina</taxon>
    </lineage>
</organism>
<keyword evidence="6" id="KW-0862">Zinc</keyword>
<evidence type="ECO:0000256" key="2">
    <source>
        <dbReference type="ARBA" id="ARBA00020833"/>
    </source>
</evidence>
<dbReference type="InterPro" id="IPR036390">
    <property type="entry name" value="WH_DNA-bd_sf"/>
</dbReference>
<keyword evidence="8" id="KW-0539">Nucleus</keyword>
<evidence type="ECO:0000259" key="12">
    <source>
        <dbReference type="PROSITE" id="PS51504"/>
    </source>
</evidence>
<sequence length="475" mass="50973">MSDPQIPTPAPYRRPGPPVSSHHKLADTSMADTEMMIRQNLAPETAGVVAQQWNQMAPPPIPAAGSVTSPGVAQALESPTPEVGTPKTIAKGGSKARARGGGRTTRRRKTSSTPIKDESDNPSSEEFTMEGVKTKSGRKVHRPAHFNPAAKQPSRRRGPYRRIHDSRICKICQRGHSPQSNMIVFCDGCNTPFHQLCHDPPIDDLVIAVAEAEWFCALCAKKREEKPLSTGLSGTTLTDDEKRTYLASLPLSSLVELVFFCEKMYPELPLYDPQTKKIVASIKSANVAAVAKDQAEDATPGINGDGAAAVEAEEALQGGVPNWEDMIVRAIAAISDEKGSQAKAIFEWLGNNYPALDSTNIRSEAQGSLQSALRKNRLLREGHSYKINPEYISKSLPATTDSIPVIAPGSGIKLPPETEDVDGLLVDDDLVAFSHRFHETGIGGGVVNGDVGGGMEDDAEGDLDVDAEGVEDVVM</sequence>
<dbReference type="Proteomes" id="UP001447188">
    <property type="component" value="Unassembled WGS sequence"/>
</dbReference>
<dbReference type="InterPro" id="IPR011011">
    <property type="entry name" value="Znf_FYVE_PHD"/>
</dbReference>
<feature type="region of interest" description="Disordered" evidence="10">
    <location>
        <begin position="57"/>
        <end position="159"/>
    </location>
</feature>
<keyword evidence="7" id="KW-0010">Activator</keyword>
<name>A0ABR3GVC2_9PEZI</name>
<dbReference type="PANTHER" id="PTHR12628">
    <property type="entry name" value="POLYCOMB-LIKE TRANSCRIPTION FACTOR"/>
    <property type="match status" value="1"/>
</dbReference>
<dbReference type="PANTHER" id="PTHR12628:SF10">
    <property type="entry name" value="HOMEOBOX DOMAIN-CONTAINING PROTEIN"/>
    <property type="match status" value="1"/>
</dbReference>
<evidence type="ECO:0000256" key="10">
    <source>
        <dbReference type="SAM" id="MobiDB-lite"/>
    </source>
</evidence>
<feature type="region of interest" description="Disordered" evidence="10">
    <location>
        <begin position="1"/>
        <end position="33"/>
    </location>
</feature>
<accession>A0ABR3GVC2</accession>
<dbReference type="Pfam" id="PF00538">
    <property type="entry name" value="Linker_histone"/>
    <property type="match status" value="1"/>
</dbReference>
<evidence type="ECO:0000256" key="7">
    <source>
        <dbReference type="ARBA" id="ARBA00023159"/>
    </source>
</evidence>
<feature type="domain" description="H15" evidence="12">
    <location>
        <begin position="319"/>
        <end position="389"/>
    </location>
</feature>
<evidence type="ECO:0000313" key="13">
    <source>
        <dbReference type="EMBL" id="KAL0639745.1"/>
    </source>
</evidence>
<dbReference type="SUPFAM" id="SSF57903">
    <property type="entry name" value="FYVE/PHD zinc finger"/>
    <property type="match status" value="1"/>
</dbReference>
<dbReference type="PROSITE" id="PS50016">
    <property type="entry name" value="ZF_PHD_2"/>
    <property type="match status" value="1"/>
</dbReference>
<dbReference type="PROSITE" id="PS01359">
    <property type="entry name" value="ZF_PHD_1"/>
    <property type="match status" value="1"/>
</dbReference>
<feature type="compositionally biased region" description="Basic residues" evidence="10">
    <location>
        <begin position="135"/>
        <end position="144"/>
    </location>
</feature>
<dbReference type="CDD" id="cd15502">
    <property type="entry name" value="PHD_Phf1p_Phf2p_like"/>
    <property type="match status" value="1"/>
</dbReference>
<evidence type="ECO:0000256" key="6">
    <source>
        <dbReference type="ARBA" id="ARBA00022833"/>
    </source>
</evidence>
<gene>
    <name evidence="13" type="ORF">Q9L58_001312</name>
</gene>
<evidence type="ECO:0000313" key="14">
    <source>
        <dbReference type="Proteomes" id="UP001447188"/>
    </source>
</evidence>
<evidence type="ECO:0000256" key="4">
    <source>
        <dbReference type="ARBA" id="ARBA00022723"/>
    </source>
</evidence>
<feature type="domain" description="PHD-type" evidence="11">
    <location>
        <begin position="166"/>
        <end position="222"/>
    </location>
</feature>
<dbReference type="InterPro" id="IPR001965">
    <property type="entry name" value="Znf_PHD"/>
</dbReference>
<keyword evidence="5 9" id="KW-0863">Zinc-finger</keyword>